<dbReference type="PANTHER" id="PTHR30432:SF1">
    <property type="entry name" value="DNA-BINDING TRANSCRIPTIONAL DUAL REGULATOR MODE"/>
    <property type="match status" value="1"/>
</dbReference>
<comment type="similarity">
    <text evidence="1 5">Belongs to the ModE family.</text>
</comment>
<evidence type="ECO:0000313" key="9">
    <source>
        <dbReference type="Proteomes" id="UP000235881"/>
    </source>
</evidence>
<gene>
    <name evidence="8" type="ORF">CXK95_00760</name>
</gene>
<evidence type="ECO:0000256" key="4">
    <source>
        <dbReference type="ARBA" id="ARBA00022737"/>
    </source>
</evidence>
<dbReference type="InterPro" id="IPR036390">
    <property type="entry name" value="WH_DNA-bd_sf"/>
</dbReference>
<dbReference type="PANTHER" id="PTHR30432">
    <property type="entry name" value="TRANSCRIPTIONAL REGULATOR MODE"/>
    <property type="match status" value="1"/>
</dbReference>
<evidence type="ECO:0000256" key="3">
    <source>
        <dbReference type="ARBA" id="ARBA00022505"/>
    </source>
</evidence>
<dbReference type="AlphaFoldDB" id="A0A8E2QHZ3"/>
<dbReference type="InterPro" id="IPR016462">
    <property type="entry name" value="ModE"/>
</dbReference>
<keyword evidence="4" id="KW-0677">Repeat</keyword>
<dbReference type="GO" id="GO:0003700">
    <property type="term" value="F:DNA-binding transcription factor activity"/>
    <property type="evidence" value="ECO:0007669"/>
    <property type="project" value="InterPro"/>
</dbReference>
<name>A0A8E2QHZ3_9GAMM</name>
<dbReference type="Pfam" id="PF03459">
    <property type="entry name" value="TOBE"/>
    <property type="match status" value="2"/>
</dbReference>
<dbReference type="PIRSF" id="PIRSF005763">
    <property type="entry name" value="Txn_reg_ModE"/>
    <property type="match status" value="1"/>
</dbReference>
<organism evidence="8 9">
    <name type="scientific">Stutzerimonas degradans</name>
    <dbReference type="NCBI Taxonomy" id="2968968"/>
    <lineage>
        <taxon>Bacteria</taxon>
        <taxon>Pseudomonadati</taxon>
        <taxon>Pseudomonadota</taxon>
        <taxon>Gammaproteobacteria</taxon>
        <taxon>Pseudomonadales</taxon>
        <taxon>Pseudomonadaceae</taxon>
        <taxon>Stutzerimonas</taxon>
    </lineage>
</organism>
<evidence type="ECO:0000256" key="6">
    <source>
        <dbReference type="PIRSR" id="PIRSR005763-1"/>
    </source>
</evidence>
<keyword evidence="2 5" id="KW-0813">Transport</keyword>
<dbReference type="InterPro" id="IPR051815">
    <property type="entry name" value="Molybdate_resp_trans_reg"/>
</dbReference>
<dbReference type="GO" id="GO:0015689">
    <property type="term" value="P:molybdate ion transport"/>
    <property type="evidence" value="ECO:0007669"/>
    <property type="project" value="UniProtKB-UniRule"/>
</dbReference>
<comment type="caution">
    <text evidence="8">The sequence shown here is derived from an EMBL/GenBank/DDBJ whole genome shotgun (WGS) entry which is preliminary data.</text>
</comment>
<dbReference type="InterPro" id="IPR000847">
    <property type="entry name" value="LysR_HTH_N"/>
</dbReference>
<dbReference type="Proteomes" id="UP000235881">
    <property type="component" value="Unassembled WGS sequence"/>
</dbReference>
<protein>
    <submittedName>
        <fullName evidence="8">Molybdenum-dependent transcriptional regulator</fullName>
    </submittedName>
</protein>
<evidence type="ECO:0000256" key="1">
    <source>
        <dbReference type="ARBA" id="ARBA00008110"/>
    </source>
</evidence>
<feature type="region of interest" description="Required for dimer formation and molybdate binding" evidence="6">
    <location>
        <begin position="140"/>
        <end position="148"/>
    </location>
</feature>
<dbReference type="EMBL" id="POUK01000001">
    <property type="protein sequence ID" value="PNF77856.1"/>
    <property type="molecule type" value="Genomic_DNA"/>
</dbReference>
<accession>A0A8E2QHZ3</accession>
<dbReference type="InterPro" id="IPR008995">
    <property type="entry name" value="Mo/tungstate-bd_C_term_dom"/>
</dbReference>
<dbReference type="GO" id="GO:0030151">
    <property type="term" value="F:molybdenum ion binding"/>
    <property type="evidence" value="ECO:0007669"/>
    <property type="project" value="UniProtKB-UniRule"/>
</dbReference>
<keyword evidence="9" id="KW-1185">Reference proteome</keyword>
<proteinExistence type="inferred from homology"/>
<dbReference type="Gene3D" id="1.10.10.10">
    <property type="entry name" value="Winged helix-like DNA-binding domain superfamily/Winged helix DNA-binding domain"/>
    <property type="match status" value="1"/>
</dbReference>
<feature type="domain" description="Mop" evidence="7">
    <location>
        <begin position="139"/>
        <end position="205"/>
    </location>
</feature>
<dbReference type="SUPFAM" id="SSF46785">
    <property type="entry name" value="Winged helix' DNA-binding domain"/>
    <property type="match status" value="1"/>
</dbReference>
<sequence>MPAGSAEQTTGAAHLPLRVDGQLWFNRGDKGYLGGKRIDLLEQIDATGSITRAAKAIKLSYKAAWDAVDAMNNLSERPLVIRAAGGAQGGGTQLTDFGREMLHVWRRMQAEYERFLAQVAQGVEGFDDIDRLLRAIAMKTSARNQFRGRITAVSKGAVNGSLSLDIGAGQTITATLTNDSIDELQLEVGKTAIALIKASFVLLSPDPQVQISARNRLTGTISALLPGAVNSEIKLLLPGERTLGAVITNESVEELGLAVGQPCTALIKASHVIIAID</sequence>
<reference evidence="8 9" key="1">
    <citation type="submission" date="2018-01" db="EMBL/GenBank/DDBJ databases">
        <title>Denitrification phenotypes of diverse strains of Pseudomonas stutzeri.</title>
        <authorList>
            <person name="Milligan D.A."/>
            <person name="Bergaust L."/>
            <person name="Bakken L.R."/>
            <person name="Frostegard A."/>
        </authorList>
    </citation>
    <scope>NUCLEOTIDE SEQUENCE [LARGE SCALE GENOMIC DNA]</scope>
    <source>
        <strain evidence="8 9">DSM 50238</strain>
    </source>
</reference>
<dbReference type="InterPro" id="IPR005116">
    <property type="entry name" value="Transp-assoc_OB_typ1"/>
</dbReference>
<evidence type="ECO:0000313" key="8">
    <source>
        <dbReference type="EMBL" id="PNF77856.1"/>
    </source>
</evidence>
<dbReference type="Gene3D" id="2.40.50.100">
    <property type="match status" value="2"/>
</dbReference>
<evidence type="ECO:0000256" key="5">
    <source>
        <dbReference type="PIRNR" id="PIRNR005763"/>
    </source>
</evidence>
<feature type="domain" description="Mop" evidence="7">
    <location>
        <begin position="210"/>
        <end position="276"/>
    </location>
</feature>
<dbReference type="InterPro" id="IPR036388">
    <property type="entry name" value="WH-like_DNA-bd_sf"/>
</dbReference>
<evidence type="ECO:0000259" key="7">
    <source>
        <dbReference type="PROSITE" id="PS51866"/>
    </source>
</evidence>
<dbReference type="SUPFAM" id="SSF50331">
    <property type="entry name" value="MOP-like"/>
    <property type="match status" value="2"/>
</dbReference>
<dbReference type="InterPro" id="IPR004606">
    <property type="entry name" value="Mop_domain"/>
</dbReference>
<evidence type="ECO:0000256" key="2">
    <source>
        <dbReference type="ARBA" id="ARBA00022448"/>
    </source>
</evidence>
<dbReference type="Pfam" id="PF00126">
    <property type="entry name" value="HTH_1"/>
    <property type="match status" value="1"/>
</dbReference>
<keyword evidence="3 5" id="KW-0500">Molybdenum</keyword>
<dbReference type="PROSITE" id="PS51866">
    <property type="entry name" value="MOP"/>
    <property type="match status" value="2"/>
</dbReference>
<dbReference type="NCBIfam" id="TIGR00638">
    <property type="entry name" value="Mop"/>
    <property type="match status" value="2"/>
</dbReference>